<evidence type="ECO:0000256" key="1">
    <source>
        <dbReference type="SAM" id="SignalP"/>
    </source>
</evidence>
<accession>A0A6P8XZP7</accession>
<protein>
    <submittedName>
        <fullName evidence="3">Uncharacterized protein LOC117577968</fullName>
    </submittedName>
</protein>
<proteinExistence type="predicted"/>
<dbReference type="InterPro" id="IPR031734">
    <property type="entry name" value="MBF2"/>
</dbReference>
<keyword evidence="2" id="KW-1185">Reference proteome</keyword>
<keyword evidence="1" id="KW-0732">Signal</keyword>
<evidence type="ECO:0000313" key="2">
    <source>
        <dbReference type="Proteomes" id="UP000515160"/>
    </source>
</evidence>
<feature type="signal peptide" evidence="1">
    <location>
        <begin position="1"/>
        <end position="22"/>
    </location>
</feature>
<dbReference type="OrthoDB" id="8192785at2759"/>
<dbReference type="RefSeq" id="XP_034118914.1">
    <property type="nucleotide sequence ID" value="XM_034263023.2"/>
</dbReference>
<reference evidence="3" key="1">
    <citation type="submission" date="2025-08" db="UniProtKB">
        <authorList>
            <consortium name="RefSeq"/>
        </authorList>
    </citation>
    <scope>IDENTIFICATION</scope>
    <source>
        <strain evidence="3">15112-1751.03</strain>
        <tissue evidence="3">Whole Adult</tissue>
    </source>
</reference>
<dbReference type="Pfam" id="PF15868">
    <property type="entry name" value="MBF2"/>
    <property type="match status" value="1"/>
</dbReference>
<name>A0A6P8XZP7_DROAB</name>
<gene>
    <name evidence="3" type="primary">LOC117577968</name>
</gene>
<dbReference type="GeneID" id="117577968"/>
<feature type="chain" id="PRO_5028145547" evidence="1">
    <location>
        <begin position="23"/>
        <end position="164"/>
    </location>
</feature>
<evidence type="ECO:0000313" key="3">
    <source>
        <dbReference type="RefSeq" id="XP_034118914.1"/>
    </source>
</evidence>
<organism evidence="2 3">
    <name type="scientific">Drosophila albomicans</name>
    <name type="common">Fruit fly</name>
    <dbReference type="NCBI Taxonomy" id="7291"/>
    <lineage>
        <taxon>Eukaryota</taxon>
        <taxon>Metazoa</taxon>
        <taxon>Ecdysozoa</taxon>
        <taxon>Arthropoda</taxon>
        <taxon>Hexapoda</taxon>
        <taxon>Insecta</taxon>
        <taxon>Pterygota</taxon>
        <taxon>Neoptera</taxon>
        <taxon>Endopterygota</taxon>
        <taxon>Diptera</taxon>
        <taxon>Brachycera</taxon>
        <taxon>Muscomorpha</taxon>
        <taxon>Ephydroidea</taxon>
        <taxon>Drosophilidae</taxon>
        <taxon>Drosophila</taxon>
    </lineage>
</organism>
<dbReference type="Proteomes" id="UP000515160">
    <property type="component" value="Chromosome X"/>
</dbReference>
<sequence>MCKLSLCLLVAIFGFLIAGSLAGVNRDSYVHRDIIVVKDVRDFAAKHPGLKLQRMDRQPVSARAAAAQSVRYTLGARITDDRLVAQNADVFNYASSNDVSLQVTYPETGTGAIVTYVEIVCTQDNNEGNAFVIAGGIGQRFISILIEAKQTNSFAYQALYYGVD</sequence>
<dbReference type="AlphaFoldDB" id="A0A6P8XZP7"/>